<proteinExistence type="predicted"/>
<dbReference type="PANTHER" id="PTHR43861">
    <property type="entry name" value="TRANS-ACONITATE 2-METHYLTRANSFERASE-RELATED"/>
    <property type="match status" value="1"/>
</dbReference>
<dbReference type="EMBL" id="BAOS01000017">
    <property type="protein sequence ID" value="GAX61121.1"/>
    <property type="molecule type" value="Genomic_DNA"/>
</dbReference>
<dbReference type="RefSeq" id="WP_096894515.1">
    <property type="nucleotide sequence ID" value="NZ_BAOS01000017.1"/>
</dbReference>
<feature type="domain" description="Tellurite resistance methyltransferase TehB-like" evidence="2">
    <location>
        <begin position="52"/>
        <end position="197"/>
    </location>
</feature>
<dbReference type="GO" id="GO:0008168">
    <property type="term" value="F:methyltransferase activity"/>
    <property type="evidence" value="ECO:0007669"/>
    <property type="project" value="UniProtKB-KW"/>
</dbReference>
<organism evidence="3 4">
    <name type="scientific">Candidatus Scalindua japonica</name>
    <dbReference type="NCBI Taxonomy" id="1284222"/>
    <lineage>
        <taxon>Bacteria</taxon>
        <taxon>Pseudomonadati</taxon>
        <taxon>Planctomycetota</taxon>
        <taxon>Candidatus Brocadiia</taxon>
        <taxon>Candidatus Brocadiales</taxon>
        <taxon>Candidatus Scalinduaceae</taxon>
        <taxon>Candidatus Scalindua</taxon>
    </lineage>
</organism>
<dbReference type="OrthoDB" id="9804312at2"/>
<keyword evidence="1 3" id="KW-0808">Transferase</keyword>
<dbReference type="Proteomes" id="UP000218542">
    <property type="component" value="Unassembled WGS sequence"/>
</dbReference>
<protein>
    <submittedName>
        <fullName evidence="3">SAM-dependent methyltransferase</fullName>
    </submittedName>
</protein>
<evidence type="ECO:0000259" key="2">
    <source>
        <dbReference type="Pfam" id="PF03848"/>
    </source>
</evidence>
<gene>
    <name evidence="3" type="ORF">SCALIN_C17_0155</name>
</gene>
<dbReference type="PANTHER" id="PTHR43861:SF3">
    <property type="entry name" value="PUTATIVE (AFU_ORTHOLOGUE AFUA_2G14390)-RELATED"/>
    <property type="match status" value="1"/>
</dbReference>
<dbReference type="InterPro" id="IPR015985">
    <property type="entry name" value="TehB-like_dom"/>
</dbReference>
<keyword evidence="4" id="KW-1185">Reference proteome</keyword>
<sequence length="214" mass="24417">MKMILISTITLSLLFFCFGQIVCAGEDDRNRWNKRYNSREYIYGKEPLKFLKDKLDILVRGKALVLAMGEGRNAVFLAGNGFAVDGCDISDKAVEKARLFARESGVTLNAFAADLEEYKIPSDKYDLITCFYYTQKDLIPQIKEGLRKGGMVMFETYSIDQMKYGKDAPGPKNPAYLLKHNELLNSFRDFRILFYREGEIAENKSVVSLIAQKK</sequence>
<dbReference type="SUPFAM" id="SSF53335">
    <property type="entry name" value="S-adenosyl-L-methionine-dependent methyltransferases"/>
    <property type="match status" value="1"/>
</dbReference>
<name>A0A286TZ92_9BACT</name>
<comment type="caution">
    <text evidence="3">The sequence shown here is derived from an EMBL/GenBank/DDBJ whole genome shotgun (WGS) entry which is preliminary data.</text>
</comment>
<dbReference type="GO" id="GO:0032259">
    <property type="term" value="P:methylation"/>
    <property type="evidence" value="ECO:0007669"/>
    <property type="project" value="UniProtKB-KW"/>
</dbReference>
<accession>A0A286TZ92</accession>
<keyword evidence="3" id="KW-0489">Methyltransferase</keyword>
<dbReference type="AlphaFoldDB" id="A0A286TZ92"/>
<reference evidence="3 4" key="1">
    <citation type="journal article" date="2017" name="Environ. Microbiol. Rep.">
        <title>Genetic diversity of marine anaerobic ammonium-oxidizing bacteria as revealed by genomic and proteomic analyses of 'Candidatus Scalindua japonica'.</title>
        <authorList>
            <person name="Oshiki M."/>
            <person name="Mizuto K."/>
            <person name="Kimura Z."/>
            <person name="Kindaichi T."/>
            <person name="Satoh H."/>
            <person name="Okabe S."/>
        </authorList>
    </citation>
    <scope>NUCLEOTIDE SEQUENCE [LARGE SCALE GENOMIC DNA]</scope>
    <source>
        <strain evidence="4">husup-a2</strain>
    </source>
</reference>
<dbReference type="Gene3D" id="3.40.50.150">
    <property type="entry name" value="Vaccinia Virus protein VP39"/>
    <property type="match status" value="1"/>
</dbReference>
<evidence type="ECO:0000313" key="4">
    <source>
        <dbReference type="Proteomes" id="UP000218542"/>
    </source>
</evidence>
<dbReference type="CDD" id="cd02440">
    <property type="entry name" value="AdoMet_MTases"/>
    <property type="match status" value="1"/>
</dbReference>
<evidence type="ECO:0000313" key="3">
    <source>
        <dbReference type="EMBL" id="GAX61121.1"/>
    </source>
</evidence>
<dbReference type="InterPro" id="IPR029063">
    <property type="entry name" value="SAM-dependent_MTases_sf"/>
</dbReference>
<evidence type="ECO:0000256" key="1">
    <source>
        <dbReference type="ARBA" id="ARBA00022679"/>
    </source>
</evidence>
<dbReference type="Pfam" id="PF03848">
    <property type="entry name" value="TehB"/>
    <property type="match status" value="1"/>
</dbReference>